<dbReference type="GO" id="GO:0005856">
    <property type="term" value="C:cytoskeleton"/>
    <property type="evidence" value="ECO:0007669"/>
    <property type="project" value="TreeGrafter"/>
</dbReference>
<keyword evidence="4" id="KW-1185">Reference proteome</keyword>
<dbReference type="EMBL" id="MNAD01001113">
    <property type="protein sequence ID" value="OJT07852.1"/>
    <property type="molecule type" value="Genomic_DNA"/>
</dbReference>
<dbReference type="Proteomes" id="UP000184267">
    <property type="component" value="Unassembled WGS sequence"/>
</dbReference>
<gene>
    <name evidence="3" type="ORF">TRAPUB_1254</name>
</gene>
<dbReference type="SUPFAM" id="SSF53639">
    <property type="entry name" value="AraD/HMP-PK domain-like"/>
    <property type="match status" value="1"/>
</dbReference>
<evidence type="ECO:0000313" key="3">
    <source>
        <dbReference type="EMBL" id="OJT07852.1"/>
    </source>
</evidence>
<dbReference type="AlphaFoldDB" id="A0A1M2VJX8"/>
<dbReference type="FunFam" id="3.40.225.10:FF:000009">
    <property type="entry name" value="Class II aldolase/adducin N-terminal"/>
    <property type="match status" value="1"/>
</dbReference>
<dbReference type="InterPro" id="IPR036409">
    <property type="entry name" value="Aldolase_II/adducin_N_sf"/>
</dbReference>
<evidence type="ECO:0000259" key="2">
    <source>
        <dbReference type="SMART" id="SM01007"/>
    </source>
</evidence>
<feature type="domain" description="Class II aldolase/adducin N-terminal" evidence="2">
    <location>
        <begin position="37"/>
        <end position="216"/>
    </location>
</feature>
<dbReference type="Gene3D" id="3.40.225.10">
    <property type="entry name" value="Class II aldolase/adducin N-terminal domain"/>
    <property type="match status" value="1"/>
</dbReference>
<proteinExistence type="predicted"/>
<organism evidence="3 4">
    <name type="scientific">Trametes pubescens</name>
    <name type="common">White-rot fungus</name>
    <dbReference type="NCBI Taxonomy" id="154538"/>
    <lineage>
        <taxon>Eukaryota</taxon>
        <taxon>Fungi</taxon>
        <taxon>Dikarya</taxon>
        <taxon>Basidiomycota</taxon>
        <taxon>Agaricomycotina</taxon>
        <taxon>Agaricomycetes</taxon>
        <taxon>Polyporales</taxon>
        <taxon>Polyporaceae</taxon>
        <taxon>Trametes</taxon>
    </lineage>
</organism>
<accession>A0A1M2VJX8</accession>
<dbReference type="InterPro" id="IPR051017">
    <property type="entry name" value="Aldolase-II_Adducin_sf"/>
</dbReference>
<dbReference type="SMART" id="SM01007">
    <property type="entry name" value="Aldolase_II"/>
    <property type="match status" value="1"/>
</dbReference>
<name>A0A1M2VJX8_TRAPU</name>
<comment type="caution">
    <text evidence="3">The sequence shown here is derived from an EMBL/GenBank/DDBJ whole genome shotgun (WGS) entry which is preliminary data.</text>
</comment>
<dbReference type="InterPro" id="IPR001303">
    <property type="entry name" value="Aldolase_II/adducin_N"/>
</dbReference>
<feature type="region of interest" description="Disordered" evidence="1">
    <location>
        <begin position="1"/>
        <end position="21"/>
    </location>
</feature>
<dbReference type="OrthoDB" id="3238794at2759"/>
<dbReference type="STRING" id="154538.A0A1M2VJX8"/>
<dbReference type="Pfam" id="PF00596">
    <property type="entry name" value="Aldolase_II"/>
    <property type="match status" value="1"/>
</dbReference>
<sequence length="282" mass="30879">MPENSKYMGRSRDVAVGAPPMPPKLASKEHERAFLKFRLAQAYRLFGKLGYDEGVAGHITVRDSIRTDCFWVNPFGKHFSMIQPEDLILVNHDAEVQVEESGPNVLLNKAAFMIHGAIHAARPDVHCAAHSHSVYGRAFSTLGNELSMITQDSCAFFEDHALYSQYGGLVLGEEEGEHIAQALGKKKNHGLLVATDSIEATVHFFMTMEKNCQVQLAAEAAAAGSGRKPIGIPPAEAAAVYKVTGSNYGGWFSGRPHFELLEHLEGETFDFERGEVVKVAKP</sequence>
<protein>
    <submittedName>
        <fullName evidence="3">Decarboxylase NovR</fullName>
    </submittedName>
</protein>
<dbReference type="PANTHER" id="PTHR10672:SF41">
    <property type="entry name" value="CLASS II ALDOLASE_ADDUCIN DOMAIN PROTEIN (AFU_ORTHOLOGUE AFUA_3G01330)"/>
    <property type="match status" value="1"/>
</dbReference>
<dbReference type="PANTHER" id="PTHR10672">
    <property type="entry name" value="ADDUCIN"/>
    <property type="match status" value="1"/>
</dbReference>
<dbReference type="NCBIfam" id="NF004855">
    <property type="entry name" value="PRK06208.1"/>
    <property type="match status" value="1"/>
</dbReference>
<evidence type="ECO:0000256" key="1">
    <source>
        <dbReference type="SAM" id="MobiDB-lite"/>
    </source>
</evidence>
<evidence type="ECO:0000313" key="4">
    <source>
        <dbReference type="Proteomes" id="UP000184267"/>
    </source>
</evidence>
<dbReference type="GO" id="GO:0051015">
    <property type="term" value="F:actin filament binding"/>
    <property type="evidence" value="ECO:0007669"/>
    <property type="project" value="TreeGrafter"/>
</dbReference>
<reference evidence="3 4" key="1">
    <citation type="submission" date="2016-10" db="EMBL/GenBank/DDBJ databases">
        <title>Genome sequence of the basidiomycete white-rot fungus Trametes pubescens.</title>
        <authorList>
            <person name="Makela M.R."/>
            <person name="Granchi Z."/>
            <person name="Peng M."/>
            <person name="De Vries R.P."/>
            <person name="Grigoriev I."/>
            <person name="Riley R."/>
            <person name="Hilden K."/>
        </authorList>
    </citation>
    <scope>NUCLEOTIDE SEQUENCE [LARGE SCALE GENOMIC DNA]</scope>
    <source>
        <strain evidence="3 4">FBCC735</strain>
    </source>
</reference>
<dbReference type="OMA" id="QHALKFY"/>